<protein>
    <submittedName>
        <fullName evidence="1">Uncharacterized protein</fullName>
    </submittedName>
</protein>
<accession>A0A8S5S3L6</accession>
<proteinExistence type="predicted"/>
<reference evidence="1" key="1">
    <citation type="journal article" date="2021" name="Proc. Natl. Acad. Sci. U.S.A.">
        <title>A Catalog of Tens of Thousands of Viruses from Human Metagenomes Reveals Hidden Associations with Chronic Diseases.</title>
        <authorList>
            <person name="Tisza M.J."/>
            <person name="Buck C.B."/>
        </authorList>
    </citation>
    <scope>NUCLEOTIDE SEQUENCE</scope>
    <source>
        <strain evidence="1">CtBLh2</strain>
    </source>
</reference>
<evidence type="ECO:0000313" key="1">
    <source>
        <dbReference type="EMBL" id="DAF45621.1"/>
    </source>
</evidence>
<dbReference type="EMBL" id="BK032514">
    <property type="protein sequence ID" value="DAF45621.1"/>
    <property type="molecule type" value="Genomic_DNA"/>
</dbReference>
<sequence length="38" mass="4156">MSTWSTYFVLRPVTKRKSSAGTVPSMSFRRAVSTGSTS</sequence>
<organism evidence="1">
    <name type="scientific">Siphoviridae sp. ctBLh2</name>
    <dbReference type="NCBI Taxonomy" id="2827803"/>
    <lineage>
        <taxon>Viruses</taxon>
        <taxon>Duplodnaviria</taxon>
        <taxon>Heunggongvirae</taxon>
        <taxon>Uroviricota</taxon>
        <taxon>Caudoviricetes</taxon>
    </lineage>
</organism>
<name>A0A8S5S3L6_9CAUD</name>